<dbReference type="Pfam" id="PF07969">
    <property type="entry name" value="Amidohydro_3"/>
    <property type="match status" value="1"/>
</dbReference>
<evidence type="ECO:0000313" key="3">
    <source>
        <dbReference type="Proteomes" id="UP001501020"/>
    </source>
</evidence>
<feature type="domain" description="Amidohydrolase 3" evidence="1">
    <location>
        <begin position="43"/>
        <end position="553"/>
    </location>
</feature>
<dbReference type="Gene3D" id="2.30.40.10">
    <property type="entry name" value="Urease, subunit C, domain 1"/>
    <property type="match status" value="1"/>
</dbReference>
<keyword evidence="3" id="KW-1185">Reference proteome</keyword>
<dbReference type="InterPro" id="IPR032466">
    <property type="entry name" value="Metal_Hydrolase"/>
</dbReference>
<dbReference type="RefSeq" id="WP_344268255.1">
    <property type="nucleotide sequence ID" value="NZ_BAAAMR010000030.1"/>
</dbReference>
<evidence type="ECO:0000313" key="2">
    <source>
        <dbReference type="EMBL" id="GAA2140385.1"/>
    </source>
</evidence>
<dbReference type="Proteomes" id="UP001501020">
    <property type="component" value="Unassembled WGS sequence"/>
</dbReference>
<dbReference type="InterPro" id="IPR013108">
    <property type="entry name" value="Amidohydro_3"/>
</dbReference>
<reference evidence="2 3" key="1">
    <citation type="journal article" date="2019" name="Int. J. Syst. Evol. Microbiol.">
        <title>The Global Catalogue of Microorganisms (GCM) 10K type strain sequencing project: providing services to taxonomists for standard genome sequencing and annotation.</title>
        <authorList>
            <consortium name="The Broad Institute Genomics Platform"/>
            <consortium name="The Broad Institute Genome Sequencing Center for Infectious Disease"/>
            <person name="Wu L."/>
            <person name="Ma J."/>
        </authorList>
    </citation>
    <scope>NUCLEOTIDE SEQUENCE [LARGE SCALE GENOMIC DNA]</scope>
    <source>
        <strain evidence="2 3">JCM 13850</strain>
    </source>
</reference>
<dbReference type="EMBL" id="BAAAMR010000030">
    <property type="protein sequence ID" value="GAA2140385.1"/>
    <property type="molecule type" value="Genomic_DNA"/>
</dbReference>
<name>A0ABN2ZD51_9ACTN</name>
<gene>
    <name evidence="2" type="ORF">GCM10009727_37420</name>
</gene>
<dbReference type="SUPFAM" id="SSF51556">
    <property type="entry name" value="Metallo-dependent hydrolases"/>
    <property type="match status" value="1"/>
</dbReference>
<dbReference type="InterPro" id="IPR011059">
    <property type="entry name" value="Metal-dep_hydrolase_composite"/>
</dbReference>
<accession>A0ABN2ZD51</accession>
<dbReference type="InterPro" id="IPR050378">
    <property type="entry name" value="Metallo-dep_Hydrolases_sf"/>
</dbReference>
<protein>
    <submittedName>
        <fullName evidence="2">Amidohydrolase family protein</fullName>
    </submittedName>
</protein>
<organism evidence="2 3">
    <name type="scientific">Actinomadura napierensis</name>
    <dbReference type="NCBI Taxonomy" id="267854"/>
    <lineage>
        <taxon>Bacteria</taxon>
        <taxon>Bacillati</taxon>
        <taxon>Actinomycetota</taxon>
        <taxon>Actinomycetes</taxon>
        <taxon>Streptosporangiales</taxon>
        <taxon>Thermomonosporaceae</taxon>
        <taxon>Actinomadura</taxon>
    </lineage>
</organism>
<dbReference type="PANTHER" id="PTHR11647">
    <property type="entry name" value="HYDRANTOINASE/DIHYDROPYRIMIDINASE FAMILY MEMBER"/>
    <property type="match status" value="1"/>
</dbReference>
<dbReference type="SUPFAM" id="SSF51338">
    <property type="entry name" value="Composite domain of metallo-dependent hydrolases"/>
    <property type="match status" value="1"/>
</dbReference>
<evidence type="ECO:0000259" key="1">
    <source>
        <dbReference type="Pfam" id="PF07969"/>
    </source>
</evidence>
<dbReference type="CDD" id="cd01297">
    <property type="entry name" value="D-aminoacylase"/>
    <property type="match status" value="1"/>
</dbReference>
<proteinExistence type="predicted"/>
<dbReference type="PANTHER" id="PTHR11647:SF1">
    <property type="entry name" value="COLLAPSIN RESPONSE MEDIATOR PROTEIN"/>
    <property type="match status" value="1"/>
</dbReference>
<sequence>MDDLVIRNARVVDGTGAAPYHADVAVTGDRITAVGPDAGPGRRTVDADGALLTPGFVDIHTHYDGQATWDPILAPSSWHGVTTVVMGNCGVGFAPARRDRHDWLIGLMEGVEDIPGSALAEGITWEWESFPEFLDALDRTTRTMDIGTQVPHGAVRAYVMGERGARNEPATADDIAAMKAIVKEGVAAGALGFSTSRTLAHRAIDGEPVPGTFAAEDELFGIGEALRELGTGVYEIAPVGAAGEDVNSPPDEVRWMRRLSEAIDRPVSFALLQVDAAPDLWRELMELSAGTDARLHPQVAGRPFGMLIGLETLHAFGDHPTYVSELSLLPLPERVARMRDPGVRARILGERPDEENLLAGMVRGCLDRLFPLDDDRPDYEPAPQDSVAAQAAATGRDPLDLFYDLLLEDDGRNLMLLPLLNYSERSLDPVREMLTHPRAVLGLGDGGAHCGFICDASLPTTMLSHWARDRRRGEKLPLEHVVRLMTRDTARLYGLADRGVIAEGMKADLNLIDFDRIANRRPEMLYDLPAGGRRLVQRADGYLATFVSGTQVFADGEHTGELPGRLVRGARS</sequence>
<dbReference type="Gene3D" id="3.20.20.140">
    <property type="entry name" value="Metal-dependent hydrolases"/>
    <property type="match status" value="2"/>
</dbReference>
<comment type="caution">
    <text evidence="2">The sequence shown here is derived from an EMBL/GenBank/DDBJ whole genome shotgun (WGS) entry which is preliminary data.</text>
</comment>